<feature type="region of interest" description="Disordered" evidence="4">
    <location>
        <begin position="455"/>
        <end position="506"/>
    </location>
</feature>
<dbReference type="PANTHER" id="PTHR32347:SF14">
    <property type="entry name" value="EFFLUX SYSTEM COMPONENT YKNX-RELATED"/>
    <property type="match status" value="1"/>
</dbReference>
<sequence length="506" mass="54595">MPKDSQKFSILSKLGSFVKRFGRFIKKHLLVFIIIIILIVVGIIFGRKFLLKADAHEVEETQTLTTSIEVMDLQSSISVTGTLAAGQTQSVTSTVATGTEVAAVYYEVGDYVEAGTVIVEFDADDYATKLAELNAKYNISDIEDEHTLQDYLDQIEEKQEEMAEIQEYLDEWADVYNNLVDAYNDYLEYGNSDSSIASRWTTESNAAKALNDGNGVTISGYESKQEELETLQDEIEELQYKYELEQLNQEYDNTYTKTEEYESVTESQSGTQVVAPFSGYITAINVEEGNNYTQGNTVFTISNTDSFVVEATVDEYDIASLSEGLSAVVKFDATDDDEFTGSVSYVAVTSDSTTSSSSSSTGSTSASYEVKITLDDTDDRLRVGMTAKASVILESVTDAYAVAYDCVETDADGNSYVTAVDDEGNETKIEVTLGLESDYYVQIISDELSEGLQVKATASSTSSNSSDESKDENNSLLNMGGGQGGGDMGGGAPSGGGGQGGGPGGM</sequence>
<evidence type="ECO:0000256" key="1">
    <source>
        <dbReference type="ARBA" id="ARBA00004196"/>
    </source>
</evidence>
<comment type="subcellular location">
    <subcellularLocation>
        <location evidence="1">Cell envelope</location>
    </subcellularLocation>
</comment>
<feature type="coiled-coil region" evidence="3">
    <location>
        <begin position="221"/>
        <end position="264"/>
    </location>
</feature>
<keyword evidence="5" id="KW-1133">Transmembrane helix</keyword>
<evidence type="ECO:0000313" key="7">
    <source>
        <dbReference type="EMBL" id="SEK19307.1"/>
    </source>
</evidence>
<accession>A0A1H7F1S4</accession>
<dbReference type="PANTHER" id="PTHR32347">
    <property type="entry name" value="EFFLUX SYSTEM COMPONENT YKNX-RELATED"/>
    <property type="match status" value="1"/>
</dbReference>
<keyword evidence="2 3" id="KW-0175">Coiled coil</keyword>
<keyword evidence="8" id="KW-1185">Reference proteome</keyword>
<dbReference type="InterPro" id="IPR050465">
    <property type="entry name" value="UPF0194_transport"/>
</dbReference>
<keyword evidence="5" id="KW-0472">Membrane</keyword>
<dbReference type="AlphaFoldDB" id="A0A1H7F1S4"/>
<reference evidence="8" key="1">
    <citation type="submission" date="2016-10" db="EMBL/GenBank/DDBJ databases">
        <authorList>
            <person name="Varghese N."/>
        </authorList>
    </citation>
    <scope>NUCLEOTIDE SEQUENCE [LARGE SCALE GENOMIC DNA]</scope>
    <source>
        <strain evidence="8">ACV-9</strain>
    </source>
</reference>
<dbReference type="EMBL" id="FNZX01000003">
    <property type="protein sequence ID" value="SEK19307.1"/>
    <property type="molecule type" value="Genomic_DNA"/>
</dbReference>
<feature type="transmembrane region" description="Helical" evidence="5">
    <location>
        <begin position="29"/>
        <end position="46"/>
    </location>
</feature>
<dbReference type="Gene3D" id="2.40.50.100">
    <property type="match status" value="1"/>
</dbReference>
<evidence type="ECO:0000256" key="3">
    <source>
        <dbReference type="SAM" id="Coils"/>
    </source>
</evidence>
<evidence type="ECO:0000256" key="2">
    <source>
        <dbReference type="ARBA" id="ARBA00023054"/>
    </source>
</evidence>
<gene>
    <name evidence="7" type="ORF">SAMN02910377_00234</name>
</gene>
<evidence type="ECO:0000256" key="4">
    <source>
        <dbReference type="SAM" id="MobiDB-lite"/>
    </source>
</evidence>
<protein>
    <submittedName>
        <fullName evidence="7">RND family efflux transporter, MFP subunit</fullName>
    </submittedName>
</protein>
<dbReference type="Gene3D" id="2.40.30.170">
    <property type="match status" value="1"/>
</dbReference>
<feature type="compositionally biased region" description="Gly residues" evidence="4">
    <location>
        <begin position="479"/>
        <end position="506"/>
    </location>
</feature>
<evidence type="ECO:0000313" key="8">
    <source>
        <dbReference type="Proteomes" id="UP000182321"/>
    </source>
</evidence>
<dbReference type="Pfam" id="PF25990">
    <property type="entry name" value="Beta-barrel_YknX"/>
    <property type="match status" value="1"/>
</dbReference>
<proteinExistence type="predicted"/>
<feature type="coiled-coil region" evidence="3">
    <location>
        <begin position="148"/>
        <end position="175"/>
    </location>
</feature>
<dbReference type="InterPro" id="IPR058636">
    <property type="entry name" value="Beta-barrel_YknX"/>
</dbReference>
<dbReference type="Proteomes" id="UP000182321">
    <property type="component" value="Unassembled WGS sequence"/>
</dbReference>
<feature type="compositionally biased region" description="Low complexity" evidence="4">
    <location>
        <begin position="455"/>
        <end position="466"/>
    </location>
</feature>
<feature type="domain" description="YknX-like beta-barrel" evidence="6">
    <location>
        <begin position="307"/>
        <end position="388"/>
    </location>
</feature>
<evidence type="ECO:0000256" key="5">
    <source>
        <dbReference type="SAM" id="Phobius"/>
    </source>
</evidence>
<keyword evidence="5" id="KW-0812">Transmembrane</keyword>
<dbReference type="GO" id="GO:0030313">
    <property type="term" value="C:cell envelope"/>
    <property type="evidence" value="ECO:0007669"/>
    <property type="project" value="UniProtKB-SubCell"/>
</dbReference>
<dbReference type="RefSeq" id="WP_074788739.1">
    <property type="nucleotide sequence ID" value="NZ_FNZX01000003.1"/>
</dbReference>
<evidence type="ECO:0000259" key="6">
    <source>
        <dbReference type="Pfam" id="PF25990"/>
    </source>
</evidence>
<dbReference type="SUPFAM" id="SSF111369">
    <property type="entry name" value="HlyD-like secretion proteins"/>
    <property type="match status" value="1"/>
</dbReference>
<name>A0A1H7F1S4_9FIRM</name>
<organism evidence="7 8">
    <name type="scientific">Pseudobutyrivibrio ruminis</name>
    <dbReference type="NCBI Taxonomy" id="46206"/>
    <lineage>
        <taxon>Bacteria</taxon>
        <taxon>Bacillati</taxon>
        <taxon>Bacillota</taxon>
        <taxon>Clostridia</taxon>
        <taxon>Lachnospirales</taxon>
        <taxon>Lachnospiraceae</taxon>
        <taxon>Pseudobutyrivibrio</taxon>
    </lineage>
</organism>